<keyword evidence="1" id="KW-0812">Transmembrane</keyword>
<protein>
    <recommendedName>
        <fullName evidence="4">Polysaccharide biosynthesis protein C-terminal domain-containing protein</fullName>
    </recommendedName>
</protein>
<comment type="caution">
    <text evidence="2">The sequence shown here is derived from an EMBL/GenBank/DDBJ whole genome shotgun (WGS) entry which is preliminary data.</text>
</comment>
<evidence type="ECO:0000256" key="1">
    <source>
        <dbReference type="SAM" id="Phobius"/>
    </source>
</evidence>
<dbReference type="PANTHER" id="PTHR43424">
    <property type="entry name" value="LOCUS PUTATIVE PROTEIN 1-RELATED"/>
    <property type="match status" value="1"/>
</dbReference>
<keyword evidence="1" id="KW-1133">Transmembrane helix</keyword>
<dbReference type="EMBL" id="PFLW01000059">
    <property type="protein sequence ID" value="PIY88942.1"/>
    <property type="molecule type" value="Genomic_DNA"/>
</dbReference>
<feature type="transmembrane region" description="Helical" evidence="1">
    <location>
        <begin position="178"/>
        <end position="197"/>
    </location>
</feature>
<evidence type="ECO:0008006" key="4">
    <source>
        <dbReference type="Google" id="ProtNLM"/>
    </source>
</evidence>
<dbReference type="InterPro" id="IPR052556">
    <property type="entry name" value="PolySynth_Transporter"/>
</dbReference>
<keyword evidence="1" id="KW-0472">Membrane</keyword>
<dbReference type="Proteomes" id="UP000230767">
    <property type="component" value="Unassembled WGS sequence"/>
</dbReference>
<feature type="transmembrane region" description="Helical" evidence="1">
    <location>
        <begin position="203"/>
        <end position="226"/>
    </location>
</feature>
<evidence type="ECO:0000313" key="2">
    <source>
        <dbReference type="EMBL" id="PIY88942.1"/>
    </source>
</evidence>
<dbReference type="AlphaFoldDB" id="A0A2M7R633"/>
<proteinExistence type="predicted"/>
<gene>
    <name evidence="2" type="ORF">COY73_02410</name>
</gene>
<feature type="transmembrane region" description="Helical" evidence="1">
    <location>
        <begin position="115"/>
        <end position="137"/>
    </location>
</feature>
<sequence length="228" mass="25864">MTKIFIVFTLTNFYLIFSSLFQKTARQTINQEKDPLAISFGKKLSLINALQTATIYLDKIIVWRFLGAVPVAIYSFAELPIEKIKTLIPILPLALPKLGENKIDEKRKREIISKFWRLFAVSIPAATLLVLMAPFLYRLFFPQYTESIVYFQALSALVAISPFLLMVAVLVTEMKTRALYAVSMGAPFLKIILFFVLIPSFGIWGAIIAILTAELLRGLLALYFFLKI</sequence>
<accession>A0A2M7R633</accession>
<name>A0A2M7R633_9BACT</name>
<feature type="transmembrane region" description="Helical" evidence="1">
    <location>
        <begin position="149"/>
        <end position="171"/>
    </location>
</feature>
<reference evidence="3" key="1">
    <citation type="submission" date="2017-09" db="EMBL/GenBank/DDBJ databases">
        <title>Depth-based differentiation of microbial function through sediment-hosted aquifers and enrichment of novel symbionts in the deep terrestrial subsurface.</title>
        <authorList>
            <person name="Probst A.J."/>
            <person name="Ladd B."/>
            <person name="Jarett J.K."/>
            <person name="Geller-Mcgrath D.E."/>
            <person name="Sieber C.M.K."/>
            <person name="Emerson J.B."/>
            <person name="Anantharaman K."/>
            <person name="Thomas B.C."/>
            <person name="Malmstrom R."/>
            <person name="Stieglmeier M."/>
            <person name="Klingl A."/>
            <person name="Woyke T."/>
            <person name="Ryan C.M."/>
            <person name="Banfield J.F."/>
        </authorList>
    </citation>
    <scope>NUCLEOTIDE SEQUENCE [LARGE SCALE GENOMIC DNA]</scope>
</reference>
<dbReference type="PANTHER" id="PTHR43424:SF1">
    <property type="entry name" value="LOCUS PUTATIVE PROTEIN 1-RELATED"/>
    <property type="match status" value="1"/>
</dbReference>
<organism evidence="2 3">
    <name type="scientific">Candidatus Nealsonbacteria bacterium CG_4_10_14_0_8_um_filter_37_14</name>
    <dbReference type="NCBI Taxonomy" id="1974684"/>
    <lineage>
        <taxon>Bacteria</taxon>
        <taxon>Candidatus Nealsoniibacteriota</taxon>
    </lineage>
</organism>
<evidence type="ECO:0000313" key="3">
    <source>
        <dbReference type="Proteomes" id="UP000230767"/>
    </source>
</evidence>